<gene>
    <name evidence="2" type="ORF">BDQ94DRAFT_148134</name>
</gene>
<dbReference type="RefSeq" id="XP_026623914.1">
    <property type="nucleotide sequence ID" value="XM_026767144.1"/>
</dbReference>
<dbReference type="EMBL" id="KZ852058">
    <property type="protein sequence ID" value="RDH30892.1"/>
    <property type="molecule type" value="Genomic_DNA"/>
</dbReference>
<sequence length="75" mass="8398">MGRNLLRNHSTPLPGVKPPQREQNLHVSSICDQEPPGRPRSLHGEKHRSGRVLARKAKAERPVDGRGMKQMAVNM</sequence>
<organism evidence="2 3">
    <name type="scientific">Aspergillus welwitschiae</name>
    <dbReference type="NCBI Taxonomy" id="1341132"/>
    <lineage>
        <taxon>Eukaryota</taxon>
        <taxon>Fungi</taxon>
        <taxon>Dikarya</taxon>
        <taxon>Ascomycota</taxon>
        <taxon>Pezizomycotina</taxon>
        <taxon>Eurotiomycetes</taxon>
        <taxon>Eurotiomycetidae</taxon>
        <taxon>Eurotiales</taxon>
        <taxon>Aspergillaceae</taxon>
        <taxon>Aspergillus</taxon>
        <taxon>Aspergillus subgen. Circumdati</taxon>
    </lineage>
</organism>
<name>A0A3F3PVX2_9EURO</name>
<dbReference type="Proteomes" id="UP000253729">
    <property type="component" value="Unassembled WGS sequence"/>
</dbReference>
<accession>A0A3F3PVX2</accession>
<proteinExistence type="predicted"/>
<reference evidence="2 3" key="1">
    <citation type="submission" date="2018-07" db="EMBL/GenBank/DDBJ databases">
        <title>The genomes of Aspergillus section Nigri reveals drivers in fungal speciation.</title>
        <authorList>
            <consortium name="DOE Joint Genome Institute"/>
            <person name="Vesth T.C."/>
            <person name="Nybo J."/>
            <person name="Theobald S."/>
            <person name="Brandl J."/>
            <person name="Frisvad J.C."/>
            <person name="Nielsen K.F."/>
            <person name="Lyhne E.K."/>
            <person name="Kogle M.E."/>
            <person name="Kuo A."/>
            <person name="Riley R."/>
            <person name="Clum A."/>
            <person name="Nolan M."/>
            <person name="Lipzen A."/>
            <person name="Salamov A."/>
            <person name="Henrissat B."/>
            <person name="Wiebenga A."/>
            <person name="De vries R.P."/>
            <person name="Grigoriev I.V."/>
            <person name="Mortensen U.H."/>
            <person name="Andersen M.R."/>
            <person name="Baker S.E."/>
        </authorList>
    </citation>
    <scope>NUCLEOTIDE SEQUENCE [LARGE SCALE GENOMIC DNA]</scope>
    <source>
        <strain evidence="2 3">CBS 139.54b</strain>
    </source>
</reference>
<feature type="compositionally biased region" description="Basic residues" evidence="1">
    <location>
        <begin position="45"/>
        <end position="56"/>
    </location>
</feature>
<feature type="compositionally biased region" description="Basic and acidic residues" evidence="1">
    <location>
        <begin position="57"/>
        <end position="67"/>
    </location>
</feature>
<dbReference type="AlphaFoldDB" id="A0A3F3PVX2"/>
<keyword evidence="3" id="KW-1185">Reference proteome</keyword>
<evidence type="ECO:0000256" key="1">
    <source>
        <dbReference type="SAM" id="MobiDB-lite"/>
    </source>
</evidence>
<feature type="region of interest" description="Disordered" evidence="1">
    <location>
        <begin position="1"/>
        <end position="75"/>
    </location>
</feature>
<evidence type="ECO:0000313" key="3">
    <source>
        <dbReference type="Proteomes" id="UP000253729"/>
    </source>
</evidence>
<protein>
    <submittedName>
        <fullName evidence="2">Uncharacterized protein</fullName>
    </submittedName>
</protein>
<dbReference type="GeneID" id="38135500"/>
<evidence type="ECO:0000313" key="2">
    <source>
        <dbReference type="EMBL" id="RDH30892.1"/>
    </source>
</evidence>